<evidence type="ECO:0000313" key="2">
    <source>
        <dbReference type="EMBL" id="SLM41030.1"/>
    </source>
</evidence>
<feature type="compositionally biased region" description="Polar residues" evidence="1">
    <location>
        <begin position="279"/>
        <end position="290"/>
    </location>
</feature>
<feature type="compositionally biased region" description="Basic and acidic residues" evidence="1">
    <location>
        <begin position="345"/>
        <end position="368"/>
    </location>
</feature>
<dbReference type="EMBL" id="FWEW01003762">
    <property type="protein sequence ID" value="SLM41030.1"/>
    <property type="molecule type" value="Genomic_DNA"/>
</dbReference>
<sequence length="404" mass="44708">MGLVSQFDILTIPEYAPPLHPNDPFFPSPLLINDEASLVSVYIPSYPSSQFWLSYNISPPYPPNALYYFKLFHNGASVVSWGCGEENGYRGKTMFGLFESEQSWYGEHGIEKRAFCFATEDGGASRMRSDNLGDVMEVRVYRSKGRRRTEPEMTPFKQSALNVDTSGGEQQQNSGWIINFANAGLVPHKHPRRYYSYSLLDPLDQPFATFRWYYRTWEELGSIGVISPEPSTATASLRTIEHTSTSASKEEEEASTQSAEALTFYNVIDAALALQSTSERATISTDNPTAHTGLHAPPPPSSPSPQPTTLPATKTPASLAERRPTPIPSSSNHSSRKRAPTPIPDHIDPRSRFGERLRRPPSPERGETQMETEGPSGRQRGNSRVGMLKGVVAAAVRRKGAREG</sequence>
<proteinExistence type="predicted"/>
<reference evidence="3" key="1">
    <citation type="submission" date="2017-03" db="EMBL/GenBank/DDBJ databases">
        <authorList>
            <person name="Sharma R."/>
            <person name="Thines M."/>
        </authorList>
    </citation>
    <scope>NUCLEOTIDE SEQUENCE [LARGE SCALE GENOMIC DNA]</scope>
</reference>
<accession>A0A1W5DDI1</accession>
<dbReference type="AlphaFoldDB" id="A0A1W5DDI1"/>
<evidence type="ECO:0000256" key="1">
    <source>
        <dbReference type="SAM" id="MobiDB-lite"/>
    </source>
</evidence>
<feature type="region of interest" description="Disordered" evidence="1">
    <location>
        <begin position="279"/>
        <end position="389"/>
    </location>
</feature>
<dbReference type="Proteomes" id="UP000192927">
    <property type="component" value="Unassembled WGS sequence"/>
</dbReference>
<name>A0A1W5DDI1_9LECA</name>
<protein>
    <submittedName>
        <fullName evidence="2">Uncharacterized protein</fullName>
    </submittedName>
</protein>
<keyword evidence="3" id="KW-1185">Reference proteome</keyword>
<evidence type="ECO:0000313" key="3">
    <source>
        <dbReference type="Proteomes" id="UP000192927"/>
    </source>
</evidence>
<organism evidence="2 3">
    <name type="scientific">Lasallia pustulata</name>
    <dbReference type="NCBI Taxonomy" id="136370"/>
    <lineage>
        <taxon>Eukaryota</taxon>
        <taxon>Fungi</taxon>
        <taxon>Dikarya</taxon>
        <taxon>Ascomycota</taxon>
        <taxon>Pezizomycotina</taxon>
        <taxon>Lecanoromycetes</taxon>
        <taxon>OSLEUM clade</taxon>
        <taxon>Umbilicariomycetidae</taxon>
        <taxon>Umbilicariales</taxon>
        <taxon>Umbilicariaceae</taxon>
        <taxon>Lasallia</taxon>
    </lineage>
</organism>
<feature type="compositionally biased region" description="Pro residues" evidence="1">
    <location>
        <begin position="296"/>
        <end position="308"/>
    </location>
</feature>